<dbReference type="InterPro" id="IPR058240">
    <property type="entry name" value="rSAM_sf"/>
</dbReference>
<keyword evidence="4" id="KW-0411">Iron-sulfur</keyword>
<dbReference type="CDD" id="cd01335">
    <property type="entry name" value="Radical_SAM"/>
    <property type="match status" value="1"/>
</dbReference>
<dbReference type="InterPro" id="IPR050377">
    <property type="entry name" value="Radical_SAM_PqqE_MftC-like"/>
</dbReference>
<keyword evidence="3" id="KW-0408">Iron</keyword>
<dbReference type="AlphaFoldDB" id="X0UU66"/>
<dbReference type="GO" id="GO:0046872">
    <property type="term" value="F:metal ion binding"/>
    <property type="evidence" value="ECO:0007669"/>
    <property type="project" value="UniProtKB-KW"/>
</dbReference>
<evidence type="ECO:0008006" key="8">
    <source>
        <dbReference type="Google" id="ProtNLM"/>
    </source>
</evidence>
<evidence type="ECO:0000259" key="6">
    <source>
        <dbReference type="Pfam" id="PF13186"/>
    </source>
</evidence>
<evidence type="ECO:0000256" key="3">
    <source>
        <dbReference type="ARBA" id="ARBA00023004"/>
    </source>
</evidence>
<dbReference type="InterPro" id="IPR013785">
    <property type="entry name" value="Aldolase_TIM"/>
</dbReference>
<protein>
    <recommendedName>
        <fullName evidence="8">4Fe4S-binding SPASM domain-containing protein</fullName>
    </recommendedName>
</protein>
<dbReference type="SUPFAM" id="SSF102114">
    <property type="entry name" value="Radical SAM enzymes"/>
    <property type="match status" value="1"/>
</dbReference>
<dbReference type="PANTHER" id="PTHR11228:SF7">
    <property type="entry name" value="PQQA PEPTIDE CYCLASE"/>
    <property type="match status" value="1"/>
</dbReference>
<accession>X0UU66</accession>
<reference evidence="7" key="1">
    <citation type="journal article" date="2014" name="Front. Microbiol.">
        <title>High frequency of phylogenetically diverse reductive dehalogenase-homologous genes in deep subseafloor sedimentary metagenomes.</title>
        <authorList>
            <person name="Kawai M."/>
            <person name="Futagami T."/>
            <person name="Toyoda A."/>
            <person name="Takaki Y."/>
            <person name="Nishi S."/>
            <person name="Hori S."/>
            <person name="Arai W."/>
            <person name="Tsubouchi T."/>
            <person name="Morono Y."/>
            <person name="Uchiyama I."/>
            <person name="Ito T."/>
            <person name="Fujiyama A."/>
            <person name="Inagaki F."/>
            <person name="Takami H."/>
        </authorList>
    </citation>
    <scope>NUCLEOTIDE SEQUENCE</scope>
    <source>
        <strain evidence="7">Expedition CK06-06</strain>
    </source>
</reference>
<dbReference type="PANTHER" id="PTHR11228">
    <property type="entry name" value="RADICAL SAM DOMAIN PROTEIN"/>
    <property type="match status" value="1"/>
</dbReference>
<dbReference type="InterPro" id="IPR007197">
    <property type="entry name" value="rSAM"/>
</dbReference>
<feature type="non-terminal residue" evidence="7">
    <location>
        <position position="1"/>
    </location>
</feature>
<feature type="domain" description="Radical SAM core" evidence="5">
    <location>
        <begin position="2"/>
        <end position="103"/>
    </location>
</feature>
<gene>
    <name evidence="7" type="ORF">S01H1_32523</name>
</gene>
<evidence type="ECO:0000313" key="7">
    <source>
        <dbReference type="EMBL" id="GAG03843.1"/>
    </source>
</evidence>
<dbReference type="Pfam" id="PF13186">
    <property type="entry name" value="SPASM"/>
    <property type="match status" value="1"/>
</dbReference>
<feature type="domain" description="4Fe4S-binding SPASM" evidence="6">
    <location>
        <begin position="161"/>
        <end position="221"/>
    </location>
</feature>
<organism evidence="7">
    <name type="scientific">marine sediment metagenome</name>
    <dbReference type="NCBI Taxonomy" id="412755"/>
    <lineage>
        <taxon>unclassified sequences</taxon>
        <taxon>metagenomes</taxon>
        <taxon>ecological metagenomes</taxon>
    </lineage>
</organism>
<proteinExistence type="predicted"/>
<evidence type="ECO:0000256" key="1">
    <source>
        <dbReference type="ARBA" id="ARBA00022691"/>
    </source>
</evidence>
<dbReference type="Gene3D" id="3.20.20.70">
    <property type="entry name" value="Aldolase class I"/>
    <property type="match status" value="1"/>
</dbReference>
<keyword evidence="1" id="KW-0949">S-adenosyl-L-methionine</keyword>
<keyword evidence="2" id="KW-0479">Metal-binding</keyword>
<dbReference type="Pfam" id="PF04055">
    <property type="entry name" value="Radical_SAM"/>
    <property type="match status" value="1"/>
</dbReference>
<dbReference type="InterPro" id="IPR023885">
    <property type="entry name" value="4Fe4S-binding_SPASM_dom"/>
</dbReference>
<dbReference type="EMBL" id="BARS01020142">
    <property type="protein sequence ID" value="GAG03843.1"/>
    <property type="molecule type" value="Genomic_DNA"/>
</dbReference>
<evidence type="ECO:0000256" key="2">
    <source>
        <dbReference type="ARBA" id="ARBA00022723"/>
    </source>
</evidence>
<dbReference type="GO" id="GO:0003824">
    <property type="term" value="F:catalytic activity"/>
    <property type="evidence" value="ECO:0007669"/>
    <property type="project" value="InterPro"/>
</dbReference>
<sequence>LREDILDIVQYAHKKEFALRLFTNGTLIDEEAADRIKELHPLAVEISLYGMEAAVHEAVTGVPGSFSRTTDACRLLADRNIRTVVKSTVMKVNMFQFDKIKDFADSIGAEFRFSLKIMSKIDGSDGPRQLQPTEKEMEEFLAAGDWLPREIRKKSRLSLLCAAGINAAYISPYGDVFPCVNLREYCGNIRENSFAEVWRGAAGFKKLRDIKPEDLRACFECGDLVRYCYRCPGLSLQEEGDLLACSQANDRRMARVVKQVMEQRSPEPSIKN</sequence>
<dbReference type="GO" id="GO:0051536">
    <property type="term" value="F:iron-sulfur cluster binding"/>
    <property type="evidence" value="ECO:0007669"/>
    <property type="project" value="UniProtKB-KW"/>
</dbReference>
<comment type="caution">
    <text evidence="7">The sequence shown here is derived from an EMBL/GenBank/DDBJ whole genome shotgun (WGS) entry which is preliminary data.</text>
</comment>
<name>X0UU66_9ZZZZ</name>
<evidence type="ECO:0000259" key="5">
    <source>
        <dbReference type="Pfam" id="PF04055"/>
    </source>
</evidence>
<evidence type="ECO:0000256" key="4">
    <source>
        <dbReference type="ARBA" id="ARBA00023014"/>
    </source>
</evidence>